<dbReference type="CDD" id="cd12148">
    <property type="entry name" value="fungal_TF_MHR"/>
    <property type="match status" value="1"/>
</dbReference>
<reference evidence="7 8" key="1">
    <citation type="journal article" date="2024" name="J Genomics">
        <title>Draft genome sequencing and assembly of Favolaschia claudopus CIRM-BRFM 2984 isolated from oak limbs.</title>
        <authorList>
            <person name="Navarro D."/>
            <person name="Drula E."/>
            <person name="Chaduli D."/>
            <person name="Cazenave R."/>
            <person name="Ahrendt S."/>
            <person name="Wang J."/>
            <person name="Lipzen A."/>
            <person name="Daum C."/>
            <person name="Barry K."/>
            <person name="Grigoriev I.V."/>
            <person name="Favel A."/>
            <person name="Rosso M.N."/>
            <person name="Martin F."/>
        </authorList>
    </citation>
    <scope>NUCLEOTIDE SEQUENCE [LARGE SCALE GENOMIC DNA]</scope>
    <source>
        <strain evidence="7 8">CIRM-BRFM 2984</strain>
    </source>
</reference>
<feature type="region of interest" description="Disordered" evidence="6">
    <location>
        <begin position="115"/>
        <end position="146"/>
    </location>
</feature>
<evidence type="ECO:0000256" key="3">
    <source>
        <dbReference type="ARBA" id="ARBA00023015"/>
    </source>
</evidence>
<name>A0AAV9Z360_9AGAR</name>
<comment type="caution">
    <text evidence="7">The sequence shown here is derived from an EMBL/GenBank/DDBJ whole genome shotgun (WGS) entry which is preliminary data.</text>
</comment>
<dbReference type="GO" id="GO:0005634">
    <property type="term" value="C:nucleus"/>
    <property type="evidence" value="ECO:0007669"/>
    <property type="project" value="UniProtKB-SubCell"/>
</dbReference>
<keyword evidence="8" id="KW-1185">Reference proteome</keyword>
<keyword evidence="3" id="KW-0805">Transcription regulation</keyword>
<keyword evidence="5" id="KW-0539">Nucleus</keyword>
<evidence type="ECO:0008006" key="9">
    <source>
        <dbReference type="Google" id="ProtNLM"/>
    </source>
</evidence>
<keyword evidence="2" id="KW-0479">Metal-binding</keyword>
<protein>
    <recommendedName>
        <fullName evidence="9">Transcription factor domain-containing protein</fullName>
    </recommendedName>
</protein>
<dbReference type="InterPro" id="IPR050815">
    <property type="entry name" value="TF_fung"/>
</dbReference>
<dbReference type="PANTHER" id="PTHR47338:SF29">
    <property type="entry name" value="ZN(2)-C6 FUNGAL-TYPE DOMAIN-CONTAINING PROTEIN"/>
    <property type="match status" value="1"/>
</dbReference>
<evidence type="ECO:0000313" key="8">
    <source>
        <dbReference type="Proteomes" id="UP001362999"/>
    </source>
</evidence>
<dbReference type="GO" id="GO:0000981">
    <property type="term" value="F:DNA-binding transcription factor activity, RNA polymerase II-specific"/>
    <property type="evidence" value="ECO:0007669"/>
    <property type="project" value="InterPro"/>
</dbReference>
<gene>
    <name evidence="7" type="ORF">R3P38DRAFT_3501876</name>
</gene>
<evidence type="ECO:0000256" key="1">
    <source>
        <dbReference type="ARBA" id="ARBA00004123"/>
    </source>
</evidence>
<dbReference type="PANTHER" id="PTHR47338">
    <property type="entry name" value="ZN(II)2CYS6 TRANSCRIPTION FACTOR (EUROFUNG)-RELATED"/>
    <property type="match status" value="1"/>
</dbReference>
<dbReference type="Proteomes" id="UP001362999">
    <property type="component" value="Unassembled WGS sequence"/>
</dbReference>
<comment type="subcellular location">
    <subcellularLocation>
        <location evidence="1">Nucleus</location>
    </subcellularLocation>
</comment>
<evidence type="ECO:0000256" key="2">
    <source>
        <dbReference type="ARBA" id="ARBA00022723"/>
    </source>
</evidence>
<evidence type="ECO:0000313" key="7">
    <source>
        <dbReference type="EMBL" id="KAK6969368.1"/>
    </source>
</evidence>
<keyword evidence="4" id="KW-0804">Transcription</keyword>
<feature type="compositionally biased region" description="Low complexity" evidence="6">
    <location>
        <begin position="131"/>
        <end position="146"/>
    </location>
</feature>
<evidence type="ECO:0000256" key="6">
    <source>
        <dbReference type="SAM" id="MobiDB-lite"/>
    </source>
</evidence>
<evidence type="ECO:0000256" key="4">
    <source>
        <dbReference type="ARBA" id="ARBA00023163"/>
    </source>
</evidence>
<organism evidence="7 8">
    <name type="scientific">Favolaschia claudopus</name>
    <dbReference type="NCBI Taxonomy" id="2862362"/>
    <lineage>
        <taxon>Eukaryota</taxon>
        <taxon>Fungi</taxon>
        <taxon>Dikarya</taxon>
        <taxon>Basidiomycota</taxon>
        <taxon>Agaricomycotina</taxon>
        <taxon>Agaricomycetes</taxon>
        <taxon>Agaricomycetidae</taxon>
        <taxon>Agaricales</taxon>
        <taxon>Marasmiineae</taxon>
        <taxon>Mycenaceae</taxon>
        <taxon>Favolaschia</taxon>
    </lineage>
</organism>
<dbReference type="InterPro" id="IPR036864">
    <property type="entry name" value="Zn2-C6_fun-type_DNA-bd_sf"/>
</dbReference>
<dbReference type="AlphaFoldDB" id="A0AAV9Z360"/>
<accession>A0AAV9Z360</accession>
<dbReference type="EMBL" id="JAWWNJ010000226">
    <property type="protein sequence ID" value="KAK6969368.1"/>
    <property type="molecule type" value="Genomic_DNA"/>
</dbReference>
<dbReference type="GO" id="GO:0008270">
    <property type="term" value="F:zinc ion binding"/>
    <property type="evidence" value="ECO:0007669"/>
    <property type="project" value="InterPro"/>
</dbReference>
<proteinExistence type="predicted"/>
<evidence type="ECO:0000256" key="5">
    <source>
        <dbReference type="ARBA" id="ARBA00023242"/>
    </source>
</evidence>
<sequence length="626" mass="68334">MLLSDGVHTAGIEQFECSSSDLYCGIPRVPLSLAGGAMICFYSSHRENGTSPAFEKRQSLPKLQRCDGVHPICGPCIRIPKDDACEFNDSQSRTQELESLVFRLQSRLDELQGGSDPFIYSSGSQYRGRASPSARSSPFSEPSSNDISPTLSVFASTSQSSPRIQPLVTPVPRLQYFLPHATQFGFFLHPIRFKDSVLLPFHLGDERRPSPALIYAAYLWGAHLSQSPHILPSAPYFLKRAQRHITGEISLSNPTHLLHTIQAQVLLSTYFLRNNQFLEAEFHLNGAATLALGYQLHKIRSSRPTSPPPLLGVPLLLGEEVYPAPPADAIEEGERIRAFWTLVCLQIHLMFAAGAASSSSAAAAFCLLESVGMGIDTPWPFEIEEYEHQSGIGGLGPGYRGQETVRRFLTSIENTTTSSLQQTNQPQVPTLHAKASVLLYRAMRLSASWSPALNAQERSAYQTSYTWLDRRITAFWQSLPPVYAFYADRASARTLALTHALTACAAIRLHDSPGACDREARGKCVFAARGVLDVLGDANVYARVGAGAAMHPVVGALCGVACGALMDEVGRVGVGVSARAGREGEEEMMKLVGEVRAGMVTMGVYAAGCPLVEYQLRNLRQRFETM</sequence>
<dbReference type="Gene3D" id="4.10.240.10">
    <property type="entry name" value="Zn(2)-C6 fungal-type DNA-binding domain"/>
    <property type="match status" value="1"/>
</dbReference>